<sequence>MTMATVISQTSLATFRSSMQPRPRTTLSTPSTLLKTHGASWRATPACTFRATRQSTAIKASHESNVQVMHGPAPMPDVGCPIYEDGWVVGWTSGDSEECMAPPDLPKQLQYKYKYDSGELPEGAGCTDPEAVNYDPLATCEDGSCVIPAADCENDDCLVDFS</sequence>
<dbReference type="EMBL" id="HBFA01002775">
    <property type="protein sequence ID" value="CAD8650118.1"/>
    <property type="molecule type" value="Transcribed_RNA"/>
</dbReference>
<reference evidence="1" key="1">
    <citation type="submission" date="2021-01" db="EMBL/GenBank/DDBJ databases">
        <authorList>
            <person name="Corre E."/>
            <person name="Pelletier E."/>
            <person name="Niang G."/>
            <person name="Scheremetjew M."/>
            <person name="Finn R."/>
            <person name="Kale V."/>
            <person name="Holt S."/>
            <person name="Cochrane G."/>
            <person name="Meng A."/>
            <person name="Brown T."/>
            <person name="Cohen L."/>
        </authorList>
    </citation>
    <scope>NUCLEOTIDE SEQUENCE</scope>
    <source>
        <strain evidence="1">CCMP722</strain>
    </source>
</reference>
<evidence type="ECO:0000313" key="1">
    <source>
        <dbReference type="EMBL" id="CAD8650118.1"/>
    </source>
</evidence>
<accession>A0A7S0MUR3</accession>
<proteinExistence type="predicted"/>
<name>A0A7S0MUR3_9CHLO</name>
<gene>
    <name evidence="1" type="ORF">POBO1169_LOCUS1384</name>
</gene>
<dbReference type="AlphaFoldDB" id="A0A7S0MUR3"/>
<organism evidence="1">
    <name type="scientific">Pyramimonas obovata</name>
    <dbReference type="NCBI Taxonomy" id="1411642"/>
    <lineage>
        <taxon>Eukaryota</taxon>
        <taxon>Viridiplantae</taxon>
        <taxon>Chlorophyta</taxon>
        <taxon>Pyramimonadophyceae</taxon>
        <taxon>Pyramimonadales</taxon>
        <taxon>Pyramimonadaceae</taxon>
        <taxon>Pyramimonas</taxon>
        <taxon>Pyramimonas incertae sedis</taxon>
    </lineage>
</organism>
<protein>
    <submittedName>
        <fullName evidence="1">Uncharacterized protein</fullName>
    </submittedName>
</protein>